<keyword evidence="2" id="KW-1185">Reference proteome</keyword>
<reference evidence="2" key="2">
    <citation type="submission" date="2015-01" db="EMBL/GenBank/DDBJ databases">
        <title>Evolutionary Origins and Diversification of the Mycorrhizal Mutualists.</title>
        <authorList>
            <consortium name="DOE Joint Genome Institute"/>
            <consortium name="Mycorrhizal Genomics Consortium"/>
            <person name="Kohler A."/>
            <person name="Kuo A."/>
            <person name="Nagy L.G."/>
            <person name="Floudas D."/>
            <person name="Copeland A."/>
            <person name="Barry K.W."/>
            <person name="Cichocki N."/>
            <person name="Veneault-Fourrey C."/>
            <person name="LaButti K."/>
            <person name="Lindquist E.A."/>
            <person name="Lipzen A."/>
            <person name="Lundell T."/>
            <person name="Morin E."/>
            <person name="Murat C."/>
            <person name="Riley R."/>
            <person name="Ohm R."/>
            <person name="Sun H."/>
            <person name="Tunlid A."/>
            <person name="Henrissat B."/>
            <person name="Grigoriev I.V."/>
            <person name="Hibbett D.S."/>
            <person name="Martin F."/>
        </authorList>
    </citation>
    <scope>NUCLEOTIDE SEQUENCE [LARGE SCALE GENOMIC DNA]</scope>
    <source>
        <strain evidence="2">441</strain>
    </source>
</reference>
<evidence type="ECO:0000313" key="2">
    <source>
        <dbReference type="Proteomes" id="UP000054018"/>
    </source>
</evidence>
<evidence type="ECO:0000313" key="1">
    <source>
        <dbReference type="EMBL" id="KIK28115.1"/>
    </source>
</evidence>
<protein>
    <submittedName>
        <fullName evidence="1">Uncharacterized protein</fullName>
    </submittedName>
</protein>
<gene>
    <name evidence="1" type="ORF">PISMIDRAFT_605662</name>
</gene>
<sequence>MSVYSVMVLPALLDTSAVVSFMRPAYRTPLPIPTSDDEPGCTVKPSSCSVAATRPYCLLLSPGSGCVKTSTDCCVQCR</sequence>
<name>A0A0C9YT39_9AGAM</name>
<dbReference type="AlphaFoldDB" id="A0A0C9YT39"/>
<dbReference type="Proteomes" id="UP000054018">
    <property type="component" value="Unassembled WGS sequence"/>
</dbReference>
<reference evidence="1 2" key="1">
    <citation type="submission" date="2014-04" db="EMBL/GenBank/DDBJ databases">
        <authorList>
            <consortium name="DOE Joint Genome Institute"/>
            <person name="Kuo A."/>
            <person name="Kohler A."/>
            <person name="Costa M.D."/>
            <person name="Nagy L.G."/>
            <person name="Floudas D."/>
            <person name="Copeland A."/>
            <person name="Barry K.W."/>
            <person name="Cichocki N."/>
            <person name="Veneault-Fourrey C."/>
            <person name="LaButti K."/>
            <person name="Lindquist E.A."/>
            <person name="Lipzen A."/>
            <person name="Lundell T."/>
            <person name="Morin E."/>
            <person name="Murat C."/>
            <person name="Sun H."/>
            <person name="Tunlid A."/>
            <person name="Henrissat B."/>
            <person name="Grigoriev I.V."/>
            <person name="Hibbett D.S."/>
            <person name="Martin F."/>
            <person name="Nordberg H.P."/>
            <person name="Cantor M.N."/>
            <person name="Hua S.X."/>
        </authorList>
    </citation>
    <scope>NUCLEOTIDE SEQUENCE [LARGE SCALE GENOMIC DNA]</scope>
    <source>
        <strain evidence="1 2">441</strain>
    </source>
</reference>
<accession>A0A0C9YT39</accession>
<organism evidence="1 2">
    <name type="scientific">Pisolithus microcarpus 441</name>
    <dbReference type="NCBI Taxonomy" id="765257"/>
    <lineage>
        <taxon>Eukaryota</taxon>
        <taxon>Fungi</taxon>
        <taxon>Dikarya</taxon>
        <taxon>Basidiomycota</taxon>
        <taxon>Agaricomycotina</taxon>
        <taxon>Agaricomycetes</taxon>
        <taxon>Agaricomycetidae</taxon>
        <taxon>Boletales</taxon>
        <taxon>Sclerodermatineae</taxon>
        <taxon>Pisolithaceae</taxon>
        <taxon>Pisolithus</taxon>
    </lineage>
</organism>
<dbReference type="HOGENOM" id="CLU_2622960_0_0_1"/>
<proteinExistence type="predicted"/>
<dbReference type="EMBL" id="KN833693">
    <property type="protein sequence ID" value="KIK28115.1"/>
    <property type="molecule type" value="Genomic_DNA"/>
</dbReference>